<dbReference type="RefSeq" id="WP_008811810.1">
    <property type="nucleotide sequence ID" value="NZ_CAJUON010000013.1"/>
</dbReference>
<evidence type="ECO:0000256" key="12">
    <source>
        <dbReference type="ARBA" id="ARBA00023209"/>
    </source>
</evidence>
<keyword evidence="9" id="KW-1133">Transmembrane helix</keyword>
<keyword evidence="13" id="KW-1208">Phospholipid metabolism</keyword>
<proteinExistence type="inferred from homology"/>
<dbReference type="Pfam" id="PF01066">
    <property type="entry name" value="CDP-OH_P_transf"/>
    <property type="match status" value="1"/>
</dbReference>
<evidence type="ECO:0000313" key="18">
    <source>
        <dbReference type="Proteomes" id="UP000462362"/>
    </source>
</evidence>
<comment type="caution">
    <text evidence="17">The sequence shown here is derived from an EMBL/GenBank/DDBJ whole genome shotgun (WGS) entry which is preliminary data.</text>
</comment>
<dbReference type="InterPro" id="IPR043130">
    <property type="entry name" value="CDP-OH_PTrfase_TM_dom"/>
</dbReference>
<evidence type="ECO:0000256" key="3">
    <source>
        <dbReference type="ARBA" id="ARBA00010441"/>
    </source>
</evidence>
<dbReference type="InterPro" id="IPR048254">
    <property type="entry name" value="CDP_ALCOHOL_P_TRANSF_CS"/>
</dbReference>
<evidence type="ECO:0000256" key="16">
    <source>
        <dbReference type="RuleBase" id="RU003750"/>
    </source>
</evidence>
<keyword evidence="12" id="KW-0594">Phospholipid biosynthesis</keyword>
<evidence type="ECO:0000256" key="14">
    <source>
        <dbReference type="ARBA" id="ARBA00048586"/>
    </source>
</evidence>
<evidence type="ECO:0000256" key="5">
    <source>
        <dbReference type="ARBA" id="ARBA00014944"/>
    </source>
</evidence>
<keyword evidence="8" id="KW-0812">Transmembrane</keyword>
<comment type="subcellular location">
    <subcellularLocation>
        <location evidence="1">Membrane</location>
        <topology evidence="1">Multi-pass membrane protein</topology>
    </subcellularLocation>
</comment>
<comment type="pathway">
    <text evidence="2">Phospholipid metabolism; phosphatidylglycerol biosynthesis; phosphatidylglycerol from CDP-diacylglycerol: step 1/2.</text>
</comment>
<evidence type="ECO:0000256" key="2">
    <source>
        <dbReference type="ARBA" id="ARBA00005042"/>
    </source>
</evidence>
<evidence type="ECO:0000256" key="9">
    <source>
        <dbReference type="ARBA" id="ARBA00022989"/>
    </source>
</evidence>
<gene>
    <name evidence="17" type="primary">pgsA</name>
    <name evidence="17" type="ORF">GMD42_11440</name>
</gene>
<dbReference type="Gene3D" id="1.20.120.1760">
    <property type="match status" value="1"/>
</dbReference>
<organism evidence="17 18">
    <name type="scientific">Parasutterella excrementihominis</name>
    <dbReference type="NCBI Taxonomy" id="487175"/>
    <lineage>
        <taxon>Bacteria</taxon>
        <taxon>Pseudomonadati</taxon>
        <taxon>Pseudomonadota</taxon>
        <taxon>Betaproteobacteria</taxon>
        <taxon>Burkholderiales</taxon>
        <taxon>Sutterellaceae</taxon>
        <taxon>Parasutterella</taxon>
    </lineage>
</organism>
<evidence type="ECO:0000256" key="4">
    <source>
        <dbReference type="ARBA" id="ARBA00013170"/>
    </source>
</evidence>
<dbReference type="NCBIfam" id="TIGR00560">
    <property type="entry name" value="pgsA"/>
    <property type="match status" value="1"/>
</dbReference>
<keyword evidence="6" id="KW-0444">Lipid biosynthesis</keyword>
<dbReference type="PIRSF" id="PIRSF000847">
    <property type="entry name" value="Phos_ph_gly_syn"/>
    <property type="match status" value="1"/>
</dbReference>
<dbReference type="EMBL" id="WNCL01000053">
    <property type="protein sequence ID" value="MTU44200.1"/>
    <property type="molecule type" value="Genomic_DNA"/>
</dbReference>
<dbReference type="GO" id="GO:0008444">
    <property type="term" value="F:CDP-diacylglycerol-glycerol-3-phosphate 3-phosphatidyltransferase activity"/>
    <property type="evidence" value="ECO:0007669"/>
    <property type="project" value="UniProtKB-UniRule"/>
</dbReference>
<dbReference type="AlphaFoldDB" id="A0A6I3S3Q4"/>
<dbReference type="InterPro" id="IPR050324">
    <property type="entry name" value="CDP-alcohol_PTase-I"/>
</dbReference>
<protein>
    <recommendedName>
        <fullName evidence="5 15">CDP-diacylglycerol--glycerol-3-phosphate 3-phosphatidyltransferase</fullName>
        <ecNumber evidence="4 15">2.7.8.5</ecNumber>
    </recommendedName>
</protein>
<dbReference type="InterPro" id="IPR000462">
    <property type="entry name" value="CDP-OH_P_trans"/>
</dbReference>
<dbReference type="PANTHER" id="PTHR14269">
    <property type="entry name" value="CDP-DIACYLGLYCEROL--GLYCEROL-3-PHOSPHATE 3-PHOSPHATIDYLTRANSFERASE-RELATED"/>
    <property type="match status" value="1"/>
</dbReference>
<keyword evidence="11" id="KW-0472">Membrane</keyword>
<evidence type="ECO:0000313" key="17">
    <source>
        <dbReference type="EMBL" id="MTU44200.1"/>
    </source>
</evidence>
<keyword evidence="7 16" id="KW-0808">Transferase</keyword>
<dbReference type="InterPro" id="IPR004570">
    <property type="entry name" value="Phosphatidylglycerol_P_synth"/>
</dbReference>
<evidence type="ECO:0000256" key="13">
    <source>
        <dbReference type="ARBA" id="ARBA00023264"/>
    </source>
</evidence>
<evidence type="ECO:0000256" key="11">
    <source>
        <dbReference type="ARBA" id="ARBA00023136"/>
    </source>
</evidence>
<reference evidence="17 18" key="1">
    <citation type="journal article" date="2019" name="Nat. Med.">
        <title>A library of human gut bacterial isolates paired with longitudinal multiomics data enables mechanistic microbiome research.</title>
        <authorList>
            <person name="Poyet M."/>
            <person name="Groussin M."/>
            <person name="Gibbons S.M."/>
            <person name="Avila-Pacheco J."/>
            <person name="Jiang X."/>
            <person name="Kearney S.M."/>
            <person name="Perrotta A.R."/>
            <person name="Berdy B."/>
            <person name="Zhao S."/>
            <person name="Lieberman T.D."/>
            <person name="Swanson P.K."/>
            <person name="Smith M."/>
            <person name="Roesemann S."/>
            <person name="Alexander J.E."/>
            <person name="Rich S.A."/>
            <person name="Livny J."/>
            <person name="Vlamakis H."/>
            <person name="Clish C."/>
            <person name="Bullock K."/>
            <person name="Deik A."/>
            <person name="Scott J."/>
            <person name="Pierce K.A."/>
            <person name="Xavier R.J."/>
            <person name="Alm E.J."/>
        </authorList>
    </citation>
    <scope>NUCLEOTIDE SEQUENCE [LARGE SCALE GENOMIC DNA]</scope>
    <source>
        <strain evidence="17 18">BIOML-A2</strain>
    </source>
</reference>
<sequence>MDKSVKKVRINIPMVLTWTRIALIPLIVGVFMIPTSVLSMHSQNLLGCIFFIVAAVTDALDGFIARRYGMGTTLGAFLDPVADKLMVSAALIVLLAFGRVDMLVALVIIGREITVSALREWMARVGESGKVKVNWFGKIKAIAQMVSIPMLLYFDPIGAWNVYLTGTILIYIAAILTIYSMFVYLKAAAPFFSSEPKQK</sequence>
<comment type="similarity">
    <text evidence="3 16">Belongs to the CDP-alcohol phosphatidyltransferase class-I family.</text>
</comment>
<evidence type="ECO:0000256" key="7">
    <source>
        <dbReference type="ARBA" id="ARBA00022679"/>
    </source>
</evidence>
<evidence type="ECO:0000256" key="15">
    <source>
        <dbReference type="NCBIfam" id="TIGR00560"/>
    </source>
</evidence>
<dbReference type="PROSITE" id="PS00379">
    <property type="entry name" value="CDP_ALCOHOL_P_TRANSF"/>
    <property type="match status" value="1"/>
</dbReference>
<dbReference type="GO" id="GO:0046474">
    <property type="term" value="P:glycerophospholipid biosynthetic process"/>
    <property type="evidence" value="ECO:0007669"/>
    <property type="project" value="TreeGrafter"/>
</dbReference>
<dbReference type="Proteomes" id="UP000462362">
    <property type="component" value="Unassembled WGS sequence"/>
</dbReference>
<keyword evidence="10" id="KW-0443">Lipid metabolism</keyword>
<comment type="catalytic activity">
    <reaction evidence="14">
        <text>a CDP-1,2-diacyl-sn-glycerol + sn-glycerol 3-phosphate = a 1,2-diacyl-sn-glycero-3-phospho-(1'-sn-glycero-3'-phosphate) + CMP + H(+)</text>
        <dbReference type="Rhea" id="RHEA:12593"/>
        <dbReference type="ChEBI" id="CHEBI:15378"/>
        <dbReference type="ChEBI" id="CHEBI:57597"/>
        <dbReference type="ChEBI" id="CHEBI:58332"/>
        <dbReference type="ChEBI" id="CHEBI:60110"/>
        <dbReference type="ChEBI" id="CHEBI:60377"/>
        <dbReference type="EC" id="2.7.8.5"/>
    </reaction>
</comment>
<name>A0A6I3S3Q4_9BURK</name>
<evidence type="ECO:0000256" key="6">
    <source>
        <dbReference type="ARBA" id="ARBA00022516"/>
    </source>
</evidence>
<evidence type="ECO:0000256" key="10">
    <source>
        <dbReference type="ARBA" id="ARBA00023098"/>
    </source>
</evidence>
<dbReference type="GO" id="GO:0016020">
    <property type="term" value="C:membrane"/>
    <property type="evidence" value="ECO:0007669"/>
    <property type="project" value="UniProtKB-SubCell"/>
</dbReference>
<evidence type="ECO:0000256" key="8">
    <source>
        <dbReference type="ARBA" id="ARBA00022692"/>
    </source>
</evidence>
<accession>A0A6I3S3Q4</accession>
<dbReference type="EC" id="2.7.8.5" evidence="4 15"/>
<evidence type="ECO:0000256" key="1">
    <source>
        <dbReference type="ARBA" id="ARBA00004141"/>
    </source>
</evidence>
<dbReference type="PANTHER" id="PTHR14269:SF62">
    <property type="entry name" value="CDP-DIACYLGLYCEROL--GLYCEROL-3-PHOSPHATE 3-PHOSPHATIDYLTRANSFERASE 1, CHLOROPLASTIC"/>
    <property type="match status" value="1"/>
</dbReference>
<dbReference type="GeneID" id="43349004"/>